<feature type="compositionally biased region" description="Polar residues" evidence="1">
    <location>
        <begin position="213"/>
        <end position="224"/>
    </location>
</feature>
<gene>
    <name evidence="2" type="ORF">MHUMG1_09738</name>
</gene>
<feature type="region of interest" description="Disordered" evidence="1">
    <location>
        <begin position="212"/>
        <end position="248"/>
    </location>
</feature>
<evidence type="ECO:0000256" key="1">
    <source>
        <dbReference type="SAM" id="MobiDB-lite"/>
    </source>
</evidence>
<protein>
    <submittedName>
        <fullName evidence="2">Uncharacterized protein</fullName>
    </submittedName>
</protein>
<feature type="compositionally biased region" description="Low complexity" evidence="1">
    <location>
        <begin position="225"/>
        <end position="236"/>
    </location>
</feature>
<proteinExistence type="predicted"/>
<keyword evidence="3" id="KW-1185">Reference proteome</keyword>
<comment type="caution">
    <text evidence="2">The sequence shown here is derived from an EMBL/GenBank/DDBJ whole genome shotgun (WGS) entry which is preliminary data.</text>
</comment>
<feature type="region of interest" description="Disordered" evidence="1">
    <location>
        <begin position="268"/>
        <end position="288"/>
    </location>
</feature>
<reference evidence="2 3" key="1">
    <citation type="submission" date="2020-07" db="EMBL/GenBank/DDBJ databases">
        <title>Metarhizium humberi genome.</title>
        <authorList>
            <person name="Lysoe E."/>
        </authorList>
    </citation>
    <scope>NUCLEOTIDE SEQUENCE [LARGE SCALE GENOMIC DNA]</scope>
    <source>
        <strain evidence="2 3">ESALQ1638</strain>
    </source>
</reference>
<accession>A0A9P8M321</accession>
<feature type="compositionally biased region" description="Low complexity" evidence="1">
    <location>
        <begin position="273"/>
        <end position="283"/>
    </location>
</feature>
<dbReference type="AlphaFoldDB" id="A0A9P8M321"/>
<dbReference type="EMBL" id="JACEFI010000029">
    <property type="protein sequence ID" value="KAH0592587.1"/>
    <property type="molecule type" value="Genomic_DNA"/>
</dbReference>
<sequence length="580" mass="64875">MELLILPSKLALFTLLSETRTSSAIERVTRNRAKLACGRRHQCAGYVLATAFVIAFDWKVMMCAGRPANLKCFQMSFIRTHLLCHNDASIAHFVNAVKLFLDESDIISIDTLASRMSPFRIDFQQGPMEDPGCVRPVLVLENEPPSQPELLGSTHLWNTTNDMMESRIRDRDTPCQQRSCSLIVNEYSSYHASSLALTNGNEVATERIATESGYDSGSGQDTELANSDDSVSSSANTMQTSIGSSPCRTPIQKIRTEVVHDAAQEASLPQPAPNAESPAPSNADSVNETGQTIQRDADNSIQDAATPRLVTVAKACVRSDFVQFLEMNLSRWCQHGLWGRERSSGRMARVDKYEKLQTAYSYICQLDARMKDDAIRSRMAMVFLHLEFEKTCRECRSNRPGEEKTKTMMGRGRGKISSMIDGILENTHPSWRFADAREKVEMRTNFHNQKRYGKRWWTLVNTLGCGILLLCSSSLVGMMYAFPPTLFLVRSRNWTDSEHSRNTTVTATTLAAIARVIQAVHLDMMSILNLANPIAEKLFQNHGYQDYDTKQLLEKLRAFGSISVGQARANGGNAGDKWRQ</sequence>
<dbReference type="Proteomes" id="UP000764110">
    <property type="component" value="Unassembled WGS sequence"/>
</dbReference>
<organism evidence="2 3">
    <name type="scientific">Metarhizium humberi</name>
    <dbReference type="NCBI Taxonomy" id="2596975"/>
    <lineage>
        <taxon>Eukaryota</taxon>
        <taxon>Fungi</taxon>
        <taxon>Dikarya</taxon>
        <taxon>Ascomycota</taxon>
        <taxon>Pezizomycotina</taxon>
        <taxon>Sordariomycetes</taxon>
        <taxon>Hypocreomycetidae</taxon>
        <taxon>Hypocreales</taxon>
        <taxon>Clavicipitaceae</taxon>
        <taxon>Metarhizium</taxon>
    </lineage>
</organism>
<feature type="compositionally biased region" description="Polar residues" evidence="1">
    <location>
        <begin position="237"/>
        <end position="247"/>
    </location>
</feature>
<evidence type="ECO:0000313" key="3">
    <source>
        <dbReference type="Proteomes" id="UP000764110"/>
    </source>
</evidence>
<evidence type="ECO:0000313" key="2">
    <source>
        <dbReference type="EMBL" id="KAH0592587.1"/>
    </source>
</evidence>
<name>A0A9P8M321_9HYPO</name>